<dbReference type="PANTHER" id="PTHR12466:SF8">
    <property type="entry name" value="PARAFIBROMIN"/>
    <property type="match status" value="1"/>
</dbReference>
<dbReference type="AlphaFoldDB" id="A0A7T8GPZ1"/>
<dbReference type="GO" id="GO:0032968">
    <property type="term" value="P:positive regulation of transcription elongation by RNA polymerase II"/>
    <property type="evidence" value="ECO:0007669"/>
    <property type="project" value="TreeGrafter"/>
</dbReference>
<dbReference type="OrthoDB" id="2186602at2759"/>
<gene>
    <name evidence="1" type="ORF">FKW44_023590</name>
</gene>
<dbReference type="GO" id="GO:0016593">
    <property type="term" value="C:Cdc73/Paf1 complex"/>
    <property type="evidence" value="ECO:0007669"/>
    <property type="project" value="InterPro"/>
</dbReference>
<evidence type="ECO:0000313" key="1">
    <source>
        <dbReference type="EMBL" id="QQP35385.1"/>
    </source>
</evidence>
<name>A0A7T8GPZ1_CALRO</name>
<evidence type="ECO:0000313" key="2">
    <source>
        <dbReference type="Proteomes" id="UP000595437"/>
    </source>
</evidence>
<dbReference type="GO" id="GO:0006368">
    <property type="term" value="P:transcription elongation by RNA polymerase II"/>
    <property type="evidence" value="ECO:0007669"/>
    <property type="project" value="InterPro"/>
</dbReference>
<dbReference type="Proteomes" id="UP000595437">
    <property type="component" value="Chromosome 18"/>
</dbReference>
<dbReference type="GO" id="GO:0000993">
    <property type="term" value="F:RNA polymerase II complex binding"/>
    <property type="evidence" value="ECO:0007669"/>
    <property type="project" value="TreeGrafter"/>
</dbReference>
<sequence length="76" mass="8645">FVSTEEKKAQGAKRDNEILIQRRKDGGFTVPYRVIDNPAKLTNADWTELWLFSLWDKHGSSRDGPGTEILPLSSQK</sequence>
<organism evidence="1 2">
    <name type="scientific">Caligus rogercresseyi</name>
    <name type="common">Sea louse</name>
    <dbReference type="NCBI Taxonomy" id="217165"/>
    <lineage>
        <taxon>Eukaryota</taxon>
        <taxon>Metazoa</taxon>
        <taxon>Ecdysozoa</taxon>
        <taxon>Arthropoda</taxon>
        <taxon>Crustacea</taxon>
        <taxon>Multicrustacea</taxon>
        <taxon>Hexanauplia</taxon>
        <taxon>Copepoda</taxon>
        <taxon>Siphonostomatoida</taxon>
        <taxon>Caligidae</taxon>
        <taxon>Caligus</taxon>
    </lineage>
</organism>
<reference evidence="2" key="1">
    <citation type="submission" date="2021-01" db="EMBL/GenBank/DDBJ databases">
        <title>Caligus Genome Assembly.</title>
        <authorList>
            <person name="Gallardo-Escarate C."/>
        </authorList>
    </citation>
    <scope>NUCLEOTIDE SEQUENCE [LARGE SCALE GENOMIC DNA]</scope>
</reference>
<dbReference type="InterPro" id="IPR007852">
    <property type="entry name" value="Cdc73/Parafibromin"/>
</dbReference>
<proteinExistence type="predicted"/>
<feature type="non-terminal residue" evidence="1">
    <location>
        <position position="76"/>
    </location>
</feature>
<keyword evidence="2" id="KW-1185">Reference proteome</keyword>
<dbReference type="EMBL" id="CP045907">
    <property type="protein sequence ID" value="QQP35385.1"/>
    <property type="molecule type" value="Genomic_DNA"/>
</dbReference>
<dbReference type="PANTHER" id="PTHR12466">
    <property type="entry name" value="CDC73 DOMAIN PROTEIN"/>
    <property type="match status" value="1"/>
</dbReference>
<feature type="non-terminal residue" evidence="1">
    <location>
        <position position="1"/>
    </location>
</feature>
<protein>
    <submittedName>
        <fullName evidence="1">Hyrax</fullName>
    </submittedName>
</protein>
<accession>A0A7T8GPZ1</accession>